<dbReference type="Proteomes" id="UP000282084">
    <property type="component" value="Unassembled WGS sequence"/>
</dbReference>
<protein>
    <submittedName>
        <fullName evidence="1">Uridine kinase</fullName>
    </submittedName>
</protein>
<proteinExistence type="predicted"/>
<dbReference type="Gene3D" id="3.40.50.300">
    <property type="entry name" value="P-loop containing nucleotide triphosphate hydrolases"/>
    <property type="match status" value="1"/>
</dbReference>
<reference evidence="1 2" key="1">
    <citation type="submission" date="2018-10" db="EMBL/GenBank/DDBJ databases">
        <title>Sequencing the genomes of 1000 actinobacteria strains.</title>
        <authorList>
            <person name="Klenk H.-P."/>
        </authorList>
    </citation>
    <scope>NUCLEOTIDE SEQUENCE [LARGE SCALE GENOMIC DNA]</scope>
    <source>
        <strain evidence="1 2">DSM 43800</strain>
    </source>
</reference>
<dbReference type="AlphaFoldDB" id="A0A495W5P3"/>
<keyword evidence="2" id="KW-1185">Reference proteome</keyword>
<keyword evidence="1" id="KW-0808">Transferase</keyword>
<gene>
    <name evidence="1" type="ORF">C8E97_5139</name>
</gene>
<organism evidence="1 2">
    <name type="scientific">Saccharothrix australiensis</name>
    <dbReference type="NCBI Taxonomy" id="2072"/>
    <lineage>
        <taxon>Bacteria</taxon>
        <taxon>Bacillati</taxon>
        <taxon>Actinomycetota</taxon>
        <taxon>Actinomycetes</taxon>
        <taxon>Pseudonocardiales</taxon>
        <taxon>Pseudonocardiaceae</taxon>
        <taxon>Saccharothrix</taxon>
    </lineage>
</organism>
<sequence>MRESCPVPTSAVHARVVLLAGPSGSGKSTLAADLGWPVLRLDDFYREGDDPLLPRDEAGRPDWDAEESWNTGDALRAVVGLATTGRVEAPVYALGEDRRVGCRVVEARGPFIAEGLFADRLVAGCREAGVLRDAIVLAPDALVTFARRFARDVAEARKPVPLLLRRGLRLLREQPALVRRCVTAGMRRLTPQQARAELAAAPAAVVAEHHGGAANTR</sequence>
<dbReference type="EMBL" id="RBXO01000001">
    <property type="protein sequence ID" value="RKT56440.1"/>
    <property type="molecule type" value="Genomic_DNA"/>
</dbReference>
<comment type="caution">
    <text evidence="1">The sequence shown here is derived from an EMBL/GenBank/DDBJ whole genome shotgun (WGS) entry which is preliminary data.</text>
</comment>
<evidence type="ECO:0000313" key="2">
    <source>
        <dbReference type="Proteomes" id="UP000282084"/>
    </source>
</evidence>
<name>A0A495W5P3_9PSEU</name>
<dbReference type="GO" id="GO:0016301">
    <property type="term" value="F:kinase activity"/>
    <property type="evidence" value="ECO:0007669"/>
    <property type="project" value="UniProtKB-KW"/>
</dbReference>
<evidence type="ECO:0000313" key="1">
    <source>
        <dbReference type="EMBL" id="RKT56440.1"/>
    </source>
</evidence>
<dbReference type="OrthoDB" id="3691767at2"/>
<keyword evidence="1" id="KW-0418">Kinase</keyword>
<accession>A0A495W5P3</accession>
<dbReference type="SUPFAM" id="SSF52540">
    <property type="entry name" value="P-loop containing nucleoside triphosphate hydrolases"/>
    <property type="match status" value="1"/>
</dbReference>
<dbReference type="InterPro" id="IPR027417">
    <property type="entry name" value="P-loop_NTPase"/>
</dbReference>